<evidence type="ECO:0000313" key="2">
    <source>
        <dbReference type="Proteomes" id="UP001155483"/>
    </source>
</evidence>
<accession>A0A9X2XP05</accession>
<dbReference type="EMBL" id="JAOTIF010000006">
    <property type="protein sequence ID" value="MCU7549584.1"/>
    <property type="molecule type" value="Genomic_DNA"/>
</dbReference>
<sequence>MRLLTALIFILVLLSCKESNHPPNATAANSSAKNESLTTFKDEMPVELYYYKCDYSKNQFITILSSGTKDTTTEVWGIDKRDIEELPIIELKELDSGTIIKKAEAHLKKRFPGMSLQLSGFQVESITDNDTSNSRNKFVEVTFQYNKRGYYQIVPLLSDGRIILSNNE</sequence>
<evidence type="ECO:0000313" key="1">
    <source>
        <dbReference type="EMBL" id="MCU7549584.1"/>
    </source>
</evidence>
<name>A0A9X2XP05_9BACT</name>
<reference evidence="1" key="1">
    <citation type="submission" date="2022-09" db="EMBL/GenBank/DDBJ databases">
        <authorList>
            <person name="Yuan C."/>
            <person name="Ke Z."/>
        </authorList>
    </citation>
    <scope>NUCLEOTIDE SEQUENCE</scope>
    <source>
        <strain evidence="1">LB-8</strain>
    </source>
</reference>
<comment type="caution">
    <text evidence="1">The sequence shown here is derived from an EMBL/GenBank/DDBJ whole genome shotgun (WGS) entry which is preliminary data.</text>
</comment>
<dbReference type="AlphaFoldDB" id="A0A9X2XP05"/>
<dbReference type="RefSeq" id="WP_279297024.1">
    <property type="nucleotide sequence ID" value="NZ_JAOTIF010000006.1"/>
</dbReference>
<reference evidence="1" key="2">
    <citation type="submission" date="2023-04" db="EMBL/GenBank/DDBJ databases">
        <title>Paracnuella aquatica gen. nov., sp. nov., a member of the family Chitinophagaceae isolated from a hot spring.</title>
        <authorList>
            <person name="Wang C."/>
        </authorList>
    </citation>
    <scope>NUCLEOTIDE SEQUENCE</scope>
    <source>
        <strain evidence="1">LB-8</strain>
    </source>
</reference>
<keyword evidence="2" id="KW-1185">Reference proteome</keyword>
<proteinExistence type="predicted"/>
<dbReference type="PROSITE" id="PS51257">
    <property type="entry name" value="PROKAR_LIPOPROTEIN"/>
    <property type="match status" value="1"/>
</dbReference>
<protein>
    <submittedName>
        <fullName evidence="1">Uncharacterized protein</fullName>
    </submittedName>
</protein>
<gene>
    <name evidence="1" type="ORF">OCK74_10690</name>
</gene>
<dbReference type="Proteomes" id="UP001155483">
    <property type="component" value="Unassembled WGS sequence"/>
</dbReference>
<organism evidence="1 2">
    <name type="scientific">Paraflavisolibacter caeni</name>
    <dbReference type="NCBI Taxonomy" id="2982496"/>
    <lineage>
        <taxon>Bacteria</taxon>
        <taxon>Pseudomonadati</taxon>
        <taxon>Bacteroidota</taxon>
        <taxon>Chitinophagia</taxon>
        <taxon>Chitinophagales</taxon>
        <taxon>Chitinophagaceae</taxon>
        <taxon>Paraflavisolibacter</taxon>
    </lineage>
</organism>